<reference evidence="1" key="2">
    <citation type="submission" date="2015-03" db="UniProtKB">
        <authorList>
            <consortium name="EnsemblPlants"/>
        </authorList>
    </citation>
    <scope>IDENTIFICATION</scope>
</reference>
<dbReference type="HOGENOM" id="CLU_3090018_0_0_1"/>
<accession>A0A0D3BZ00</accession>
<dbReference type="AlphaFoldDB" id="A0A0D3BZ00"/>
<dbReference type="Proteomes" id="UP000032141">
    <property type="component" value="Chromosome C4"/>
</dbReference>
<protein>
    <submittedName>
        <fullName evidence="1">Uncharacterized protein</fullName>
    </submittedName>
</protein>
<proteinExistence type="predicted"/>
<evidence type="ECO:0000313" key="1">
    <source>
        <dbReference type="EnsemblPlants" id="Bo4g131020.1"/>
    </source>
</evidence>
<evidence type="ECO:0000313" key="2">
    <source>
        <dbReference type="Proteomes" id="UP000032141"/>
    </source>
</evidence>
<organism evidence="1 2">
    <name type="scientific">Brassica oleracea var. oleracea</name>
    <dbReference type="NCBI Taxonomy" id="109376"/>
    <lineage>
        <taxon>Eukaryota</taxon>
        <taxon>Viridiplantae</taxon>
        <taxon>Streptophyta</taxon>
        <taxon>Embryophyta</taxon>
        <taxon>Tracheophyta</taxon>
        <taxon>Spermatophyta</taxon>
        <taxon>Magnoliopsida</taxon>
        <taxon>eudicotyledons</taxon>
        <taxon>Gunneridae</taxon>
        <taxon>Pentapetalae</taxon>
        <taxon>rosids</taxon>
        <taxon>malvids</taxon>
        <taxon>Brassicales</taxon>
        <taxon>Brassicaceae</taxon>
        <taxon>Brassiceae</taxon>
        <taxon>Brassica</taxon>
    </lineage>
</organism>
<sequence>MKPELSYNLQPDAWKGLKPVFLAVYIKRDRSSNIKHKEGSILDQSSDYFSNL</sequence>
<dbReference type="EnsemblPlants" id="Bo4g131020.1">
    <property type="protein sequence ID" value="Bo4g131020.1"/>
    <property type="gene ID" value="Bo4g131020"/>
</dbReference>
<name>A0A0D3BZ00_BRAOL</name>
<keyword evidence="2" id="KW-1185">Reference proteome</keyword>
<reference evidence="1 2" key="1">
    <citation type="journal article" date="2014" name="Genome Biol.">
        <title>Transcriptome and methylome profiling reveals relics of genome dominance in the mesopolyploid Brassica oleracea.</title>
        <authorList>
            <person name="Parkin I.A."/>
            <person name="Koh C."/>
            <person name="Tang H."/>
            <person name="Robinson S.J."/>
            <person name="Kagale S."/>
            <person name="Clarke W.E."/>
            <person name="Town C.D."/>
            <person name="Nixon J."/>
            <person name="Krishnakumar V."/>
            <person name="Bidwell S.L."/>
            <person name="Denoeud F."/>
            <person name="Belcram H."/>
            <person name="Links M.G."/>
            <person name="Just J."/>
            <person name="Clarke C."/>
            <person name="Bender T."/>
            <person name="Huebert T."/>
            <person name="Mason A.S."/>
            <person name="Pires J.C."/>
            <person name="Barker G."/>
            <person name="Moore J."/>
            <person name="Walley P.G."/>
            <person name="Manoli S."/>
            <person name="Batley J."/>
            <person name="Edwards D."/>
            <person name="Nelson M.N."/>
            <person name="Wang X."/>
            <person name="Paterson A.H."/>
            <person name="King G."/>
            <person name="Bancroft I."/>
            <person name="Chalhoub B."/>
            <person name="Sharpe A.G."/>
        </authorList>
    </citation>
    <scope>NUCLEOTIDE SEQUENCE</scope>
    <source>
        <strain evidence="1 2">cv. TO1000</strain>
    </source>
</reference>
<dbReference type="Gramene" id="Bo4g131020.1">
    <property type="protein sequence ID" value="Bo4g131020.1"/>
    <property type="gene ID" value="Bo4g131020"/>
</dbReference>